<dbReference type="Pfam" id="PF12833">
    <property type="entry name" value="HTH_18"/>
    <property type="match status" value="1"/>
</dbReference>
<dbReference type="Gene3D" id="1.10.10.60">
    <property type="entry name" value="Homeodomain-like"/>
    <property type="match status" value="1"/>
</dbReference>
<dbReference type="InterPro" id="IPR009057">
    <property type="entry name" value="Homeodomain-like_sf"/>
</dbReference>
<evidence type="ECO:0000259" key="4">
    <source>
        <dbReference type="PROSITE" id="PS01124"/>
    </source>
</evidence>
<protein>
    <submittedName>
        <fullName evidence="5">AraC family transcriptional regulator</fullName>
    </submittedName>
</protein>
<keyword evidence="1" id="KW-0805">Transcription regulation</keyword>
<dbReference type="PANTHER" id="PTHR43436:SF1">
    <property type="entry name" value="TRANSCRIPTIONAL REGULATORY PROTEIN"/>
    <property type="match status" value="1"/>
</dbReference>
<dbReference type="Proteomes" id="UP001143391">
    <property type="component" value="Unassembled WGS sequence"/>
</dbReference>
<evidence type="ECO:0000256" key="3">
    <source>
        <dbReference type="SAM" id="MobiDB-lite"/>
    </source>
</evidence>
<evidence type="ECO:0000256" key="2">
    <source>
        <dbReference type="ARBA" id="ARBA00023163"/>
    </source>
</evidence>
<feature type="region of interest" description="Disordered" evidence="3">
    <location>
        <begin position="284"/>
        <end position="306"/>
    </location>
</feature>
<dbReference type="EMBL" id="JANCMW010000020">
    <property type="protein sequence ID" value="MDF0752684.1"/>
    <property type="molecule type" value="Genomic_DNA"/>
</dbReference>
<dbReference type="InterPro" id="IPR018060">
    <property type="entry name" value="HTH_AraC"/>
</dbReference>
<evidence type="ECO:0000313" key="6">
    <source>
        <dbReference type="Proteomes" id="UP001143391"/>
    </source>
</evidence>
<evidence type="ECO:0000256" key="1">
    <source>
        <dbReference type="ARBA" id="ARBA00023015"/>
    </source>
</evidence>
<dbReference type="SUPFAM" id="SSF46689">
    <property type="entry name" value="Homeodomain-like"/>
    <property type="match status" value="2"/>
</dbReference>
<gene>
    <name evidence="5" type="ORF">NLU14_20865</name>
</gene>
<dbReference type="PROSITE" id="PS01124">
    <property type="entry name" value="HTH_ARAC_FAMILY_2"/>
    <property type="match status" value="1"/>
</dbReference>
<dbReference type="Pfam" id="PF06719">
    <property type="entry name" value="AraC_N"/>
    <property type="match status" value="1"/>
</dbReference>
<reference evidence="5" key="1">
    <citation type="submission" date="2022-07" db="EMBL/GenBank/DDBJ databases">
        <title>Marinobacter iranensis a new bacterium isolate from a hipersaline lake in Iran.</title>
        <authorList>
            <person name="Mohammad A.M.A."/>
            <person name="Cristina S.-P."/>
            <person name="Antonio V."/>
        </authorList>
    </citation>
    <scope>NUCLEOTIDE SEQUENCE</scope>
    <source>
        <strain evidence="5">71-i</strain>
    </source>
</reference>
<name>A0ABT5YG83_9GAMM</name>
<evidence type="ECO:0000313" key="5">
    <source>
        <dbReference type="EMBL" id="MDF0752684.1"/>
    </source>
</evidence>
<proteinExistence type="predicted"/>
<sequence length="306" mass="33506">MKNELIDAARHYAEEHANADGVAITPVPGLRVMCVDAPRGKLESTYRPLVCLVLQGAKYLLVGSQAQTCIEGQSVIVAADMPVSGQVLRATSIRPYIALAVELDMNLLAELADSTGSSAPPAKPSARTLFLQDSSKAILDCGYRLMQLIDTPAAIPILRPGLMKELHFWLLAGPAGAQLRTMVASGSTANSLARAIAILRADFRSRIPIERLAEAAYMGVTTFHKRFKELTSLTPGQYQKRLRLIEARRLMLYDGTAASRAAYEVGYESVSQFTRDYARMFGIPPKRHTKNHDQRRGFPSSCTSEL</sequence>
<dbReference type="SMART" id="SM00342">
    <property type="entry name" value="HTH_ARAC"/>
    <property type="match status" value="1"/>
</dbReference>
<comment type="caution">
    <text evidence="5">The sequence shown here is derived from an EMBL/GenBank/DDBJ whole genome shotgun (WGS) entry which is preliminary data.</text>
</comment>
<keyword evidence="6" id="KW-1185">Reference proteome</keyword>
<keyword evidence="2" id="KW-0804">Transcription</keyword>
<dbReference type="InterPro" id="IPR009594">
    <property type="entry name" value="Tscrpt_reg_HTH_AraC_N"/>
</dbReference>
<accession>A0ABT5YG83</accession>
<dbReference type="RefSeq" id="WP_275710246.1">
    <property type="nucleotide sequence ID" value="NZ_JANCMW010000020.1"/>
</dbReference>
<organism evidence="5 6">
    <name type="scientific">Marinobacter iranensis</name>
    <dbReference type="NCBI Taxonomy" id="2962607"/>
    <lineage>
        <taxon>Bacteria</taxon>
        <taxon>Pseudomonadati</taxon>
        <taxon>Pseudomonadota</taxon>
        <taxon>Gammaproteobacteria</taxon>
        <taxon>Pseudomonadales</taxon>
        <taxon>Marinobacteraceae</taxon>
        <taxon>Marinobacter</taxon>
    </lineage>
</organism>
<dbReference type="PANTHER" id="PTHR43436">
    <property type="entry name" value="ARAC-FAMILY TRANSCRIPTIONAL REGULATOR"/>
    <property type="match status" value="1"/>
</dbReference>
<feature type="domain" description="HTH araC/xylS-type" evidence="4">
    <location>
        <begin position="193"/>
        <end position="291"/>
    </location>
</feature>